<sequence length="127" mass="14905">MHLSPFSCFLILLICSLFSVSASYKRTFFTSLCLETLFSHSHPFCSTNRRNCFRIVGRVILDTVEFSCAPNIWITLPKKTLWYLTRLMIVESDKDWGKKTVDKTWLKNNFPRIENVNICVSEREDDE</sequence>
<keyword evidence="1" id="KW-0732">Signal</keyword>
<dbReference type="EMBL" id="JADFTS010000002">
    <property type="protein sequence ID" value="KAF9621016.1"/>
    <property type="molecule type" value="Genomic_DNA"/>
</dbReference>
<feature type="chain" id="PRO_5032348621" description="Secreted protein" evidence="1">
    <location>
        <begin position="23"/>
        <end position="127"/>
    </location>
</feature>
<evidence type="ECO:0008006" key="4">
    <source>
        <dbReference type="Google" id="ProtNLM"/>
    </source>
</evidence>
<evidence type="ECO:0000313" key="3">
    <source>
        <dbReference type="Proteomes" id="UP000631114"/>
    </source>
</evidence>
<comment type="caution">
    <text evidence="2">The sequence shown here is derived from an EMBL/GenBank/DDBJ whole genome shotgun (WGS) entry which is preliminary data.</text>
</comment>
<accession>A0A835IN60</accession>
<name>A0A835IN60_9MAGN</name>
<evidence type="ECO:0000256" key="1">
    <source>
        <dbReference type="SAM" id="SignalP"/>
    </source>
</evidence>
<keyword evidence="3" id="KW-1185">Reference proteome</keyword>
<evidence type="ECO:0000313" key="2">
    <source>
        <dbReference type="EMBL" id="KAF9621016.1"/>
    </source>
</evidence>
<dbReference type="AlphaFoldDB" id="A0A835IN60"/>
<organism evidence="2 3">
    <name type="scientific">Coptis chinensis</name>
    <dbReference type="NCBI Taxonomy" id="261450"/>
    <lineage>
        <taxon>Eukaryota</taxon>
        <taxon>Viridiplantae</taxon>
        <taxon>Streptophyta</taxon>
        <taxon>Embryophyta</taxon>
        <taxon>Tracheophyta</taxon>
        <taxon>Spermatophyta</taxon>
        <taxon>Magnoliopsida</taxon>
        <taxon>Ranunculales</taxon>
        <taxon>Ranunculaceae</taxon>
        <taxon>Coptidoideae</taxon>
        <taxon>Coptis</taxon>
    </lineage>
</organism>
<reference evidence="2 3" key="1">
    <citation type="submission" date="2020-10" db="EMBL/GenBank/DDBJ databases">
        <title>The Coptis chinensis genome and diversification of protoberbering-type alkaloids.</title>
        <authorList>
            <person name="Wang B."/>
            <person name="Shu S."/>
            <person name="Song C."/>
            <person name="Liu Y."/>
        </authorList>
    </citation>
    <scope>NUCLEOTIDE SEQUENCE [LARGE SCALE GENOMIC DNA]</scope>
    <source>
        <strain evidence="2">HL-2020</strain>
        <tissue evidence="2">Leaf</tissue>
    </source>
</reference>
<proteinExistence type="predicted"/>
<gene>
    <name evidence="2" type="ORF">IFM89_015838</name>
</gene>
<feature type="signal peptide" evidence="1">
    <location>
        <begin position="1"/>
        <end position="22"/>
    </location>
</feature>
<protein>
    <recommendedName>
        <fullName evidence="4">Secreted protein</fullName>
    </recommendedName>
</protein>
<dbReference type="Proteomes" id="UP000631114">
    <property type="component" value="Unassembled WGS sequence"/>
</dbReference>